<dbReference type="GO" id="GO:0005886">
    <property type="term" value="C:plasma membrane"/>
    <property type="evidence" value="ECO:0007669"/>
    <property type="project" value="TreeGrafter"/>
</dbReference>
<reference evidence="2" key="1">
    <citation type="submission" date="2019-11" db="EMBL/GenBank/DDBJ databases">
        <authorList>
            <person name="Feng L."/>
        </authorList>
    </citation>
    <scope>NUCLEOTIDE SEQUENCE</scope>
    <source>
        <strain evidence="2">VdisparLFYP95</strain>
    </source>
</reference>
<dbReference type="PANTHER" id="PTHR34980">
    <property type="entry name" value="INNER MEMBRANE PROTEIN-RELATED-RELATED"/>
    <property type="match status" value="1"/>
</dbReference>
<keyword evidence="1" id="KW-0812">Transmembrane</keyword>
<dbReference type="InterPro" id="IPR008523">
    <property type="entry name" value="DUF805"/>
</dbReference>
<evidence type="ECO:0000313" key="2">
    <source>
        <dbReference type="EMBL" id="VYU18401.1"/>
    </source>
</evidence>
<dbReference type="AlphaFoldDB" id="A0A6N3CV17"/>
<keyword evidence="1" id="KW-1133">Transmembrane helix</keyword>
<feature type="transmembrane region" description="Helical" evidence="1">
    <location>
        <begin position="142"/>
        <end position="160"/>
    </location>
</feature>
<feature type="transmembrane region" description="Helical" evidence="1">
    <location>
        <begin position="79"/>
        <end position="100"/>
    </location>
</feature>
<proteinExistence type="predicted"/>
<feature type="transmembrane region" description="Helical" evidence="1">
    <location>
        <begin position="197"/>
        <end position="217"/>
    </location>
</feature>
<feature type="transmembrane region" description="Helical" evidence="1">
    <location>
        <begin position="106"/>
        <end position="130"/>
    </location>
</feature>
<organism evidence="2">
    <name type="scientific">Veillonella dispar</name>
    <dbReference type="NCBI Taxonomy" id="39778"/>
    <lineage>
        <taxon>Bacteria</taxon>
        <taxon>Bacillati</taxon>
        <taxon>Bacillota</taxon>
        <taxon>Negativicutes</taxon>
        <taxon>Veillonellales</taxon>
        <taxon>Veillonellaceae</taxon>
        <taxon>Veillonella</taxon>
    </lineage>
</organism>
<dbReference type="PANTHER" id="PTHR34980:SF2">
    <property type="entry name" value="INNER MEMBRANE PROTEIN YHAH-RELATED"/>
    <property type="match status" value="1"/>
</dbReference>
<accession>A0A6N3CV17</accession>
<gene>
    <name evidence="2" type="primary">yhaI</name>
    <name evidence="2" type="ORF">VDLFYP95_01723</name>
</gene>
<name>A0A6N3CV17_9FIRM</name>
<dbReference type="EMBL" id="CACRUF010000042">
    <property type="protein sequence ID" value="VYU18401.1"/>
    <property type="molecule type" value="Genomic_DNA"/>
</dbReference>
<sequence length="359" mass="39763">MKRYCDACRHYCDEAAMFCLTCGQYTVATEVERIAPEGDVIYPFAHYQMSYKDTFLYVMGKKFMDTDGRASRREFFQFLLLWHIAIIGLLAVFYGLTAIFQTGPYLIGLAGLIVAILSLVSLMPLVALSVRRLHDTGKSSATLLLFLIPFVGPLILLGLLCLKGQPQDNQYGSALQHIIIDKRLASIMKVSPTSSALTTRVLVGLLVIVICVFGASLRAMGPANEVFPDGWFTNSIVGEGSAEAARASVQNYFDAVNNKDYDKAFTYIISQASTNPVEKQKWLESMKQAPKVDVVSLGITRVSRTGDLKRIVFDANLQTTKVGAGVVESTPMKRYISVIEENGAWRIEGFYKTMPDDDK</sequence>
<dbReference type="Pfam" id="PF05656">
    <property type="entry name" value="DUF805"/>
    <property type="match status" value="1"/>
</dbReference>
<protein>
    <submittedName>
        <fullName evidence="2">Inner membrane protein YhaI</fullName>
    </submittedName>
</protein>
<dbReference type="RefSeq" id="WP_156719816.1">
    <property type="nucleotide sequence ID" value="NZ_CACRUF010000042.1"/>
</dbReference>
<evidence type="ECO:0000256" key="1">
    <source>
        <dbReference type="SAM" id="Phobius"/>
    </source>
</evidence>
<keyword evidence="1" id="KW-0472">Membrane</keyword>